<name>A0A1Q3B8J7_CEPFO</name>
<dbReference type="PANTHER" id="PTHR34280">
    <property type="entry name" value="OS01G0920100 PROTEIN"/>
    <property type="match status" value="1"/>
</dbReference>
<keyword evidence="3" id="KW-1185">Reference proteome</keyword>
<dbReference type="PANTHER" id="PTHR34280:SF2">
    <property type="entry name" value="OS01G0920100 PROTEIN"/>
    <property type="match status" value="1"/>
</dbReference>
<evidence type="ECO:0000256" key="1">
    <source>
        <dbReference type="SAM" id="MobiDB-lite"/>
    </source>
</evidence>
<dbReference type="InterPro" id="IPR038947">
    <property type="entry name" value="At3g27210-like"/>
</dbReference>
<organism evidence="2 3">
    <name type="scientific">Cephalotus follicularis</name>
    <name type="common">Albany pitcher plant</name>
    <dbReference type="NCBI Taxonomy" id="3775"/>
    <lineage>
        <taxon>Eukaryota</taxon>
        <taxon>Viridiplantae</taxon>
        <taxon>Streptophyta</taxon>
        <taxon>Embryophyta</taxon>
        <taxon>Tracheophyta</taxon>
        <taxon>Spermatophyta</taxon>
        <taxon>Magnoliopsida</taxon>
        <taxon>eudicotyledons</taxon>
        <taxon>Gunneridae</taxon>
        <taxon>Pentapetalae</taxon>
        <taxon>rosids</taxon>
        <taxon>fabids</taxon>
        <taxon>Oxalidales</taxon>
        <taxon>Cephalotaceae</taxon>
        <taxon>Cephalotus</taxon>
    </lineage>
</organism>
<evidence type="ECO:0000313" key="3">
    <source>
        <dbReference type="Proteomes" id="UP000187406"/>
    </source>
</evidence>
<reference evidence="3" key="1">
    <citation type="submission" date="2016-04" db="EMBL/GenBank/DDBJ databases">
        <title>Cephalotus genome sequencing.</title>
        <authorList>
            <person name="Fukushima K."/>
            <person name="Hasebe M."/>
            <person name="Fang X."/>
        </authorList>
    </citation>
    <scope>NUCLEOTIDE SEQUENCE [LARGE SCALE GENOMIC DNA]</scope>
    <source>
        <strain evidence="3">cv. St1</strain>
    </source>
</reference>
<proteinExistence type="predicted"/>
<accession>A0A1Q3B8J7</accession>
<feature type="compositionally biased region" description="Polar residues" evidence="1">
    <location>
        <begin position="154"/>
        <end position="164"/>
    </location>
</feature>
<feature type="region of interest" description="Disordered" evidence="1">
    <location>
        <begin position="93"/>
        <end position="210"/>
    </location>
</feature>
<comment type="caution">
    <text evidence="2">The sequence shown here is derived from an EMBL/GenBank/DDBJ whole genome shotgun (WGS) entry which is preliminary data.</text>
</comment>
<dbReference type="STRING" id="3775.A0A1Q3B8J7"/>
<dbReference type="FunCoup" id="A0A1Q3B8J7">
    <property type="interactions" value="206"/>
</dbReference>
<dbReference type="OrthoDB" id="1925325at2759"/>
<protein>
    <submittedName>
        <fullName evidence="2">Uncharacterized protein</fullName>
    </submittedName>
</protein>
<dbReference type="EMBL" id="BDDD01000339">
    <property type="protein sequence ID" value="GAV64290.1"/>
    <property type="molecule type" value="Genomic_DNA"/>
</dbReference>
<gene>
    <name evidence="2" type="ORF">CFOL_v3_07808</name>
</gene>
<feature type="compositionally biased region" description="Basic and acidic residues" evidence="1">
    <location>
        <begin position="142"/>
        <end position="153"/>
    </location>
</feature>
<dbReference type="AlphaFoldDB" id="A0A1Q3B8J7"/>
<feature type="compositionally biased region" description="Polar residues" evidence="1">
    <location>
        <begin position="179"/>
        <end position="200"/>
    </location>
</feature>
<sequence length="243" mass="26462">MGSCASVLKNSQESAMKLRLSFGSKTDKLPPSPFKDNKPTNGPICDIPPISHSATSFRGYGSKEESFFDSKPYLESDCEDDFFSVNGDFTPSRGSTPVHHNFSMGTPPRVNKGSSEDKTPSFVPEPSPTSKKKKLAELFLESMREDQDADEQKTSSTRSISNGQMEVKSTVLDILPKSRNGTPYVSGTNSVYSSERTANGETILDKNTPPMSMQCCLPSLSSCNSFSDRKKKMSPAAVVNDKA</sequence>
<evidence type="ECO:0000313" key="2">
    <source>
        <dbReference type="EMBL" id="GAV64290.1"/>
    </source>
</evidence>
<dbReference type="InParanoid" id="A0A1Q3B8J7"/>
<dbReference type="Proteomes" id="UP000187406">
    <property type="component" value="Unassembled WGS sequence"/>
</dbReference>
<feature type="region of interest" description="Disordered" evidence="1">
    <location>
        <begin position="19"/>
        <end position="49"/>
    </location>
</feature>